<dbReference type="RefSeq" id="WP_140020192.1">
    <property type="nucleotide sequence ID" value="NZ_JACIEX010000003.1"/>
</dbReference>
<keyword evidence="11" id="KW-0472">Membrane</keyword>
<feature type="domain" description="AMP-binding enzyme C-terminal" evidence="17">
    <location>
        <begin position="499"/>
        <end position="573"/>
    </location>
</feature>
<dbReference type="InterPro" id="IPR042099">
    <property type="entry name" value="ANL_N_sf"/>
</dbReference>
<dbReference type="InterPro" id="IPR045851">
    <property type="entry name" value="AMP-bd_C_sf"/>
</dbReference>
<keyword evidence="5 19" id="KW-0436">Ligase</keyword>
<comment type="pathway">
    <text evidence="3">Lipid metabolism; fatty acid beta-oxidation.</text>
</comment>
<protein>
    <recommendedName>
        <fullName evidence="13">Long-chain-fatty-acid--CoA ligase</fullName>
        <ecNumber evidence="12">6.2.1.3</ecNumber>
    </recommendedName>
    <alternativeName>
        <fullName evidence="14">Long-chain acyl-CoA synthetase</fullName>
    </alternativeName>
</protein>
<dbReference type="GO" id="GO:0016020">
    <property type="term" value="C:membrane"/>
    <property type="evidence" value="ECO:0007669"/>
    <property type="project" value="UniProtKB-SubCell"/>
</dbReference>
<reference evidence="19 20" key="1">
    <citation type="journal article" date="2011" name="Int. J. Syst. Evol. Microbiol.">
        <title>Ochrobactrum pecoris sp. nov., isolated from farm animals.</title>
        <authorList>
            <person name="Kampfer P."/>
            <person name="Huber B."/>
            <person name="Busse H.J."/>
            <person name="Scholz H.C."/>
            <person name="Tomaso H."/>
            <person name="Hotzel H."/>
            <person name="Melzer F."/>
        </authorList>
    </citation>
    <scope>NUCLEOTIDE SEQUENCE [LARGE SCALE GENOMIC DNA]</scope>
    <source>
        <strain evidence="19 20">08RB2639</strain>
    </source>
</reference>
<dbReference type="InterPro" id="IPR025110">
    <property type="entry name" value="AMP-bd_C"/>
</dbReference>
<dbReference type="InterPro" id="IPR050237">
    <property type="entry name" value="ATP-dep_AMP-bd_enzyme"/>
</dbReference>
<evidence type="ECO:0000259" key="17">
    <source>
        <dbReference type="Pfam" id="PF13193"/>
    </source>
</evidence>
<feature type="compositionally biased region" description="Low complexity" evidence="15">
    <location>
        <begin position="9"/>
        <end position="18"/>
    </location>
</feature>
<comment type="subcellular location">
    <subcellularLocation>
        <location evidence="2">Membrane</location>
        <topology evidence="2">Peripheral membrane protein</topology>
    </subcellularLocation>
</comment>
<keyword evidence="7" id="KW-0276">Fatty acid metabolism</keyword>
<dbReference type="PROSITE" id="PS00455">
    <property type="entry name" value="AMP_BINDING"/>
    <property type="match status" value="1"/>
</dbReference>
<dbReference type="SUPFAM" id="SSF56801">
    <property type="entry name" value="Acetyl-CoA synthetase-like"/>
    <property type="match status" value="1"/>
</dbReference>
<keyword evidence="6" id="KW-0547">Nucleotide-binding</keyword>
<evidence type="ECO:0000256" key="11">
    <source>
        <dbReference type="ARBA" id="ARBA00023136"/>
    </source>
</evidence>
<proteinExistence type="inferred from homology"/>
<evidence type="ECO:0000256" key="14">
    <source>
        <dbReference type="ARBA" id="ARBA00042773"/>
    </source>
</evidence>
<feature type="region of interest" description="Disordered" evidence="15">
    <location>
        <begin position="1"/>
        <end position="24"/>
    </location>
</feature>
<evidence type="ECO:0000256" key="9">
    <source>
        <dbReference type="ARBA" id="ARBA00022842"/>
    </source>
</evidence>
<comment type="cofactor">
    <cofactor evidence="1">
        <name>Mg(2+)</name>
        <dbReference type="ChEBI" id="CHEBI:18420"/>
    </cofactor>
</comment>
<gene>
    <name evidence="19" type="ORF">FIB18_08000</name>
    <name evidence="18" type="ORF">GGQ79_001867</name>
</gene>
<name>A0A5C5CQB6_9HYPH</name>
<comment type="similarity">
    <text evidence="4">Belongs to the ATP-dependent AMP-binding enzyme family.</text>
</comment>
<evidence type="ECO:0000256" key="15">
    <source>
        <dbReference type="SAM" id="MobiDB-lite"/>
    </source>
</evidence>
<dbReference type="CDD" id="cd05936">
    <property type="entry name" value="FC-FACS_FadD_like"/>
    <property type="match status" value="1"/>
</dbReference>
<dbReference type="AlphaFoldDB" id="A0A5C5CQB6"/>
<keyword evidence="8" id="KW-0067">ATP-binding</keyword>
<evidence type="ECO:0000259" key="16">
    <source>
        <dbReference type="Pfam" id="PF00501"/>
    </source>
</evidence>
<evidence type="ECO:0000256" key="7">
    <source>
        <dbReference type="ARBA" id="ARBA00022832"/>
    </source>
</evidence>
<evidence type="ECO:0000256" key="5">
    <source>
        <dbReference type="ARBA" id="ARBA00022598"/>
    </source>
</evidence>
<evidence type="ECO:0000256" key="4">
    <source>
        <dbReference type="ARBA" id="ARBA00006432"/>
    </source>
</evidence>
<comment type="caution">
    <text evidence="19">The sequence shown here is derived from an EMBL/GenBank/DDBJ whole genome shotgun (WGS) entry which is preliminary data.</text>
</comment>
<evidence type="ECO:0000313" key="18">
    <source>
        <dbReference type="EMBL" id="MBB4093365.1"/>
    </source>
</evidence>
<dbReference type="InterPro" id="IPR000873">
    <property type="entry name" value="AMP-dep_synth/lig_dom"/>
</dbReference>
<dbReference type="Proteomes" id="UP000313390">
    <property type="component" value="Unassembled WGS sequence"/>
</dbReference>
<dbReference type="PANTHER" id="PTHR43767:SF8">
    <property type="entry name" value="LONG-CHAIN-FATTY-ACID--COA LIGASE"/>
    <property type="match status" value="1"/>
</dbReference>
<evidence type="ECO:0000256" key="2">
    <source>
        <dbReference type="ARBA" id="ARBA00004170"/>
    </source>
</evidence>
<dbReference type="Pfam" id="PF00501">
    <property type="entry name" value="AMP-binding"/>
    <property type="match status" value="1"/>
</dbReference>
<evidence type="ECO:0000313" key="21">
    <source>
        <dbReference type="Proteomes" id="UP000553980"/>
    </source>
</evidence>
<accession>A0A5C5CQB6</accession>
<evidence type="ECO:0000313" key="20">
    <source>
        <dbReference type="Proteomes" id="UP000313390"/>
    </source>
</evidence>
<evidence type="ECO:0000256" key="8">
    <source>
        <dbReference type="ARBA" id="ARBA00022840"/>
    </source>
</evidence>
<feature type="domain" description="AMP-dependent synthetase/ligase" evidence="16">
    <location>
        <begin position="59"/>
        <end position="448"/>
    </location>
</feature>
<dbReference type="EMBL" id="JACIEX010000003">
    <property type="protein sequence ID" value="MBB4093365.1"/>
    <property type="molecule type" value="Genomic_DNA"/>
</dbReference>
<evidence type="ECO:0000256" key="3">
    <source>
        <dbReference type="ARBA" id="ARBA00005005"/>
    </source>
</evidence>
<evidence type="ECO:0000256" key="13">
    <source>
        <dbReference type="ARBA" id="ARBA00039545"/>
    </source>
</evidence>
<keyword evidence="10" id="KW-0443">Lipid metabolism</keyword>
<keyword evidence="21" id="KW-1185">Reference proteome</keyword>
<evidence type="ECO:0000313" key="19">
    <source>
        <dbReference type="EMBL" id="TNV13590.1"/>
    </source>
</evidence>
<evidence type="ECO:0000256" key="6">
    <source>
        <dbReference type="ARBA" id="ARBA00022741"/>
    </source>
</evidence>
<keyword evidence="9" id="KW-0460">Magnesium</keyword>
<reference evidence="19" key="2">
    <citation type="submission" date="2019-06" db="EMBL/GenBank/DDBJ databases">
        <authorList>
            <person name="Hu M."/>
        </authorList>
    </citation>
    <scope>NUCLEOTIDE SEQUENCE</scope>
    <source>
        <strain evidence="19">08RB2639</strain>
    </source>
</reference>
<dbReference type="Pfam" id="PF13193">
    <property type="entry name" value="AMP-binding_C"/>
    <property type="match status" value="1"/>
</dbReference>
<dbReference type="NCBIfam" id="NF005463">
    <property type="entry name" value="PRK07059.1"/>
    <property type="match status" value="1"/>
</dbReference>
<dbReference type="FunFam" id="3.30.300.30:FF:000006">
    <property type="entry name" value="Long-chain-fatty-acid--CoA ligase FadD"/>
    <property type="match status" value="1"/>
</dbReference>
<evidence type="ECO:0000256" key="12">
    <source>
        <dbReference type="ARBA" id="ARBA00026121"/>
    </source>
</evidence>
<dbReference type="InterPro" id="IPR020845">
    <property type="entry name" value="AMP-binding_CS"/>
</dbReference>
<dbReference type="GO" id="GO:0004467">
    <property type="term" value="F:long-chain fatty acid-CoA ligase activity"/>
    <property type="evidence" value="ECO:0007669"/>
    <property type="project" value="UniProtKB-EC"/>
</dbReference>
<organism evidence="19 20">
    <name type="scientific">Brucella pecoris</name>
    <dbReference type="NCBI Taxonomy" id="867683"/>
    <lineage>
        <taxon>Bacteria</taxon>
        <taxon>Pseudomonadati</taxon>
        <taxon>Pseudomonadota</taxon>
        <taxon>Alphaproteobacteria</taxon>
        <taxon>Hyphomicrobiales</taxon>
        <taxon>Brucellaceae</taxon>
        <taxon>Brucella/Ochrobactrum group</taxon>
        <taxon>Brucella</taxon>
    </lineage>
</organism>
<sequence>MAKKTTGQSASVVESVAADSTGKSTPTQEKIWFKSYPAGVPHEIDLSKATSIGDMILASCRQFADSPAFTCMGKDLTYKALDEHSRALASFLQSRGLVKGDRVAVMMPNILHYPIAFTAILRAGFVVVNVNPLYTPRELEHQLNDSGAKALIVLENFAATVQKTLSSIHVPNIIVASMGDMHGFKGHIINFVVRKVKKLVPEWTIPGHVRFKDALAQGRGKSLNPVPVQGSDLAFLQYTGGTTGISKGAMLTHTNIIANVEQMDAWIAVAFRNKGKPKAMNFVCALPLYHIFALTVNAMTGLKLGARNILIPNPRDIPGFVKELKKYPFHIFPGLNTLFNGLMNNPDFQTLDFKPLLLTLGGGMAVQRPVAERWQKMTGCVITEGYGLSETSPVASANVLDATEFSGTIGVPIPSTDIAIRDDDGNDLALGEVGEICVRGPQVMKGYWNRPDETKRSIMPDGYFRTGDMGFMDERGYTKIVDRKKDMILVSGFNVYPNEIEEVAAGHPGIVESAAIGIPNEHSGEVVKLYVVKSDPSLSEDDVKAYCAERLTNYKRPREIEFRESLPKSNVGKILRRELRD</sequence>
<dbReference type="PANTHER" id="PTHR43767">
    <property type="entry name" value="LONG-CHAIN-FATTY-ACID--COA LIGASE"/>
    <property type="match status" value="1"/>
</dbReference>
<dbReference type="Gene3D" id="3.30.300.30">
    <property type="match status" value="1"/>
</dbReference>
<reference evidence="18 21" key="3">
    <citation type="submission" date="2020-08" db="EMBL/GenBank/DDBJ databases">
        <title>Genomic Encyclopedia of Type Strains, Phase IV (KMG-IV): sequencing the most valuable type-strain genomes for metagenomic binning, comparative biology and taxonomic classification.</title>
        <authorList>
            <person name="Goeker M."/>
        </authorList>
    </citation>
    <scope>NUCLEOTIDE SEQUENCE [LARGE SCALE GENOMIC DNA]</scope>
    <source>
        <strain evidence="18 21">DSM 23868</strain>
    </source>
</reference>
<evidence type="ECO:0000256" key="1">
    <source>
        <dbReference type="ARBA" id="ARBA00001946"/>
    </source>
</evidence>
<dbReference type="GO" id="GO:0005524">
    <property type="term" value="F:ATP binding"/>
    <property type="evidence" value="ECO:0007669"/>
    <property type="project" value="UniProtKB-KW"/>
</dbReference>
<dbReference type="OrthoDB" id="9803968at2"/>
<evidence type="ECO:0000256" key="10">
    <source>
        <dbReference type="ARBA" id="ARBA00023098"/>
    </source>
</evidence>
<dbReference type="EMBL" id="VEWK01000003">
    <property type="protein sequence ID" value="TNV13590.1"/>
    <property type="molecule type" value="Genomic_DNA"/>
</dbReference>
<dbReference type="Gene3D" id="3.40.50.12780">
    <property type="entry name" value="N-terminal domain of ligase-like"/>
    <property type="match status" value="1"/>
</dbReference>
<dbReference type="FunFam" id="3.40.50.12780:FF:000003">
    <property type="entry name" value="Long-chain-fatty-acid--CoA ligase FadD"/>
    <property type="match status" value="1"/>
</dbReference>
<dbReference type="EC" id="6.2.1.3" evidence="12"/>
<dbReference type="Proteomes" id="UP000553980">
    <property type="component" value="Unassembled WGS sequence"/>
</dbReference>